<feature type="region of interest" description="Disordered" evidence="1">
    <location>
        <begin position="46"/>
        <end position="71"/>
    </location>
</feature>
<accession>A0AAE1E130</accession>
<keyword evidence="3" id="KW-1185">Reference proteome</keyword>
<comment type="caution">
    <text evidence="2">The sequence shown here is derived from an EMBL/GenBank/DDBJ whole genome shotgun (WGS) entry which is preliminary data.</text>
</comment>
<proteinExistence type="predicted"/>
<dbReference type="Proteomes" id="UP001283361">
    <property type="component" value="Unassembled WGS sequence"/>
</dbReference>
<dbReference type="EMBL" id="JAWDGP010001541">
    <property type="protein sequence ID" value="KAK3790394.1"/>
    <property type="molecule type" value="Genomic_DNA"/>
</dbReference>
<evidence type="ECO:0000256" key="1">
    <source>
        <dbReference type="SAM" id="MobiDB-lite"/>
    </source>
</evidence>
<sequence>MCQSWPGVSLRSVPVKRFGQGNSCRDVDKSLVELQLLIMMVHKKKPQTTIRKTTSGHDWSDPPLPSYIEKT</sequence>
<name>A0AAE1E130_9GAST</name>
<feature type="compositionally biased region" description="Polar residues" evidence="1">
    <location>
        <begin position="47"/>
        <end position="57"/>
    </location>
</feature>
<organism evidence="2 3">
    <name type="scientific">Elysia crispata</name>
    <name type="common">lettuce slug</name>
    <dbReference type="NCBI Taxonomy" id="231223"/>
    <lineage>
        <taxon>Eukaryota</taxon>
        <taxon>Metazoa</taxon>
        <taxon>Spiralia</taxon>
        <taxon>Lophotrochozoa</taxon>
        <taxon>Mollusca</taxon>
        <taxon>Gastropoda</taxon>
        <taxon>Heterobranchia</taxon>
        <taxon>Euthyneura</taxon>
        <taxon>Panpulmonata</taxon>
        <taxon>Sacoglossa</taxon>
        <taxon>Placobranchoidea</taxon>
        <taxon>Plakobranchidae</taxon>
        <taxon>Elysia</taxon>
    </lineage>
</organism>
<reference evidence="2" key="1">
    <citation type="journal article" date="2023" name="G3 (Bethesda)">
        <title>A reference genome for the long-term kleptoplast-retaining sea slug Elysia crispata morphotype clarki.</title>
        <authorList>
            <person name="Eastman K.E."/>
            <person name="Pendleton A.L."/>
            <person name="Shaikh M.A."/>
            <person name="Suttiyut T."/>
            <person name="Ogas R."/>
            <person name="Tomko P."/>
            <person name="Gavelis G."/>
            <person name="Widhalm J.R."/>
            <person name="Wisecaver J.H."/>
        </authorList>
    </citation>
    <scope>NUCLEOTIDE SEQUENCE</scope>
    <source>
        <strain evidence="2">ECLA1</strain>
    </source>
</reference>
<evidence type="ECO:0000313" key="2">
    <source>
        <dbReference type="EMBL" id="KAK3790394.1"/>
    </source>
</evidence>
<gene>
    <name evidence="2" type="ORF">RRG08_014863</name>
</gene>
<evidence type="ECO:0000313" key="3">
    <source>
        <dbReference type="Proteomes" id="UP001283361"/>
    </source>
</evidence>
<protein>
    <submittedName>
        <fullName evidence="2">Uncharacterized protein</fullName>
    </submittedName>
</protein>
<dbReference type="AlphaFoldDB" id="A0AAE1E130"/>